<reference evidence="1 2" key="1">
    <citation type="submission" date="2019-08" db="EMBL/GenBank/DDBJ databases">
        <title>Draft genome for granaticin producer strain Streptomyces parvus C05.</title>
        <authorList>
            <person name="Gonzalez-Pimentel J.L."/>
        </authorList>
    </citation>
    <scope>NUCLEOTIDE SEQUENCE [LARGE SCALE GENOMIC DNA]</scope>
    <source>
        <strain evidence="1 2">C05</strain>
    </source>
</reference>
<keyword evidence="2" id="KW-1185">Reference proteome</keyword>
<feature type="non-terminal residue" evidence="1">
    <location>
        <position position="63"/>
    </location>
</feature>
<dbReference type="AlphaFoldDB" id="A0A5D4I5M6"/>
<evidence type="ECO:0000313" key="1">
    <source>
        <dbReference type="EMBL" id="TYR47319.1"/>
    </source>
</evidence>
<protein>
    <submittedName>
        <fullName evidence="1">Glycosyltransferase family 4 protein</fullName>
    </submittedName>
</protein>
<gene>
    <name evidence="1" type="ORF">FY004_35615</name>
</gene>
<name>A0A5D4I5M6_9ACTN</name>
<dbReference type="EMBL" id="VSZQ01000337">
    <property type="protein sequence ID" value="TYR47319.1"/>
    <property type="molecule type" value="Genomic_DNA"/>
</dbReference>
<sequence length="63" mass="6953">MSRDIFIVSNSTDELGGVTGWMHQTARLFAGQGHRVHTVGIHASDLKMTLPRQPDHPVTALYP</sequence>
<proteinExistence type="predicted"/>
<dbReference type="GO" id="GO:0016740">
    <property type="term" value="F:transferase activity"/>
    <property type="evidence" value="ECO:0007669"/>
    <property type="project" value="UniProtKB-KW"/>
</dbReference>
<keyword evidence="1" id="KW-0808">Transferase</keyword>
<dbReference type="Proteomes" id="UP000323242">
    <property type="component" value="Unassembled WGS sequence"/>
</dbReference>
<evidence type="ECO:0000313" key="2">
    <source>
        <dbReference type="Proteomes" id="UP000323242"/>
    </source>
</evidence>
<comment type="caution">
    <text evidence="1">The sequence shown here is derived from an EMBL/GenBank/DDBJ whole genome shotgun (WGS) entry which is preliminary data.</text>
</comment>
<accession>A0A5D4I5M6</accession>
<organism evidence="1 2">
    <name type="scientific">Streptomyces parvus</name>
    <dbReference type="NCBI Taxonomy" id="66428"/>
    <lineage>
        <taxon>Bacteria</taxon>
        <taxon>Bacillati</taxon>
        <taxon>Actinomycetota</taxon>
        <taxon>Actinomycetes</taxon>
        <taxon>Kitasatosporales</taxon>
        <taxon>Streptomycetaceae</taxon>
        <taxon>Streptomyces</taxon>
    </lineage>
</organism>